<keyword evidence="2" id="KW-1185">Reference proteome</keyword>
<gene>
    <name evidence="1" type="ORF">CGXH109_LOCUS48580</name>
</gene>
<protein>
    <submittedName>
        <fullName evidence="1">Uncharacterized protein</fullName>
    </submittedName>
</protein>
<dbReference type="Proteomes" id="UP001152533">
    <property type="component" value="Unassembled WGS sequence"/>
</dbReference>
<name>A0A9W4WI35_9PEZI</name>
<accession>A0A9W4WI35</accession>
<comment type="caution">
    <text evidence="1">The sequence shown here is derived from an EMBL/GenBank/DDBJ whole genome shotgun (WGS) entry which is preliminary data.</text>
</comment>
<dbReference type="AlphaFoldDB" id="A0A9W4WI35"/>
<organism evidence="1 2">
    <name type="scientific">Colletotrichum noveboracense</name>
    <dbReference type="NCBI Taxonomy" id="2664923"/>
    <lineage>
        <taxon>Eukaryota</taxon>
        <taxon>Fungi</taxon>
        <taxon>Dikarya</taxon>
        <taxon>Ascomycota</taxon>
        <taxon>Pezizomycotina</taxon>
        <taxon>Sordariomycetes</taxon>
        <taxon>Hypocreomycetidae</taxon>
        <taxon>Glomerellales</taxon>
        <taxon>Glomerellaceae</taxon>
        <taxon>Colletotrichum</taxon>
        <taxon>Colletotrichum gloeosporioides species complex</taxon>
    </lineage>
</organism>
<sequence>MFVPATTKGLREPFDPNRNTAYLTPGQEKDLRAGKSQKILSDIDYLSRGQLTSTPLQRRNQFNPTQLLAAIALATSVAAQDREISSCSALSCINSESQGVCSSGNSSRFVGVGMVPEVLDVADEKLSLTLVDGSPDGILASQQGYQFSTQTLYVGVPANFNSSNQEAGCALMMQYQEQTFELSEDNMQNTTSCNSVISDGCQNNIATLVEQFRYTTNGQSNNTGSVSLPRCESLAQFLNTNIHRELSFCDRFAGHINITAGPISGEDLSPSPVQLQNEGCQPVMPESYELRKVAEMRQILHTGDNSGQSLGGRSGLTPVFTVLYDDENDDSPEMQFTCMKTFTAEGEEMPDSLNGDDNKSGAVSTSHSATAAVAASLLSFVVLLG</sequence>
<reference evidence="1" key="1">
    <citation type="submission" date="2022-08" db="EMBL/GenBank/DDBJ databases">
        <authorList>
            <person name="Giroux E."/>
            <person name="Giroux E."/>
        </authorList>
    </citation>
    <scope>NUCLEOTIDE SEQUENCE</scope>
    <source>
        <strain evidence="1">H1091258</strain>
    </source>
</reference>
<evidence type="ECO:0000313" key="1">
    <source>
        <dbReference type="EMBL" id="CAI0645766.1"/>
    </source>
</evidence>
<proteinExistence type="predicted"/>
<dbReference type="EMBL" id="CAMGZC010000271">
    <property type="protein sequence ID" value="CAI0645766.1"/>
    <property type="molecule type" value="Genomic_DNA"/>
</dbReference>
<evidence type="ECO:0000313" key="2">
    <source>
        <dbReference type="Proteomes" id="UP001152533"/>
    </source>
</evidence>